<dbReference type="OrthoDB" id="9816120at2"/>
<sequence>MRARLSSCSILAAGLVGSLWACFDGFGTVGAICFANSQCGAEQACVNSVCGQCDDREIQAGELCFGTSSEENVFGEVSDLLAFDPESDGRNPLLIAMVNNNCQQPPNMGPPTVGGPACWGIYAMILDADGDFEATTPLGVSNDGYVPQIGAGDFDGAGTLDAAVAISPNDPLIDPSQLVIIHDFGFSDDSALLELDISLQPRTLHAADMNGDGLDDLLIGGQLSGSLALYVATPGVGFAAERLLVTDQTPRPAPPVDMDNDGDLDVVLISEVGRSVGVDLNNGSGNLSPQARQSIEDPLTPLDLAVADFDRDGNMDVVVFVGAPLNQASEGILSEVRVYRGLGDGTLELEHTLPGGELPTSGLAEDINHDGWPDIIVADVLEDKLPVHINREGSFPDIVTIDVAASPRSLMYADFDFDDIPDIVVGNANGVVAVVPSEN</sequence>
<keyword evidence="1 2" id="KW-0732">Signal</keyword>
<gene>
    <name evidence="3" type="ORF">ENSA5_51970</name>
</gene>
<feature type="chain" id="PRO_5015486186" evidence="2">
    <location>
        <begin position="22"/>
        <end position="439"/>
    </location>
</feature>
<dbReference type="EMBL" id="PVNK01000227">
    <property type="protein sequence ID" value="PRP91986.1"/>
    <property type="molecule type" value="Genomic_DNA"/>
</dbReference>
<dbReference type="Pfam" id="PF13517">
    <property type="entry name" value="FG-GAP_3"/>
    <property type="match status" value="2"/>
</dbReference>
<dbReference type="Proteomes" id="UP000237968">
    <property type="component" value="Unassembled WGS sequence"/>
</dbReference>
<keyword evidence="4" id="KW-1185">Reference proteome</keyword>
<evidence type="ECO:0000256" key="1">
    <source>
        <dbReference type="ARBA" id="ARBA00022729"/>
    </source>
</evidence>
<organism evidence="3 4">
    <name type="scientific">Enhygromyxa salina</name>
    <dbReference type="NCBI Taxonomy" id="215803"/>
    <lineage>
        <taxon>Bacteria</taxon>
        <taxon>Pseudomonadati</taxon>
        <taxon>Myxococcota</taxon>
        <taxon>Polyangia</taxon>
        <taxon>Nannocystales</taxon>
        <taxon>Nannocystaceae</taxon>
        <taxon>Enhygromyxa</taxon>
    </lineage>
</organism>
<dbReference type="Gene3D" id="2.130.10.130">
    <property type="entry name" value="Integrin alpha, N-terminal"/>
    <property type="match status" value="1"/>
</dbReference>
<name>A0A2S9XGI7_9BACT</name>
<dbReference type="SUPFAM" id="SSF69318">
    <property type="entry name" value="Integrin alpha N-terminal domain"/>
    <property type="match status" value="1"/>
</dbReference>
<feature type="signal peptide" evidence="2">
    <location>
        <begin position="1"/>
        <end position="21"/>
    </location>
</feature>
<evidence type="ECO:0000256" key="2">
    <source>
        <dbReference type="SAM" id="SignalP"/>
    </source>
</evidence>
<dbReference type="InterPro" id="IPR013517">
    <property type="entry name" value="FG-GAP"/>
</dbReference>
<accession>A0A2S9XGI7</accession>
<evidence type="ECO:0000313" key="4">
    <source>
        <dbReference type="Proteomes" id="UP000237968"/>
    </source>
</evidence>
<evidence type="ECO:0000313" key="3">
    <source>
        <dbReference type="EMBL" id="PRP91986.1"/>
    </source>
</evidence>
<comment type="caution">
    <text evidence="3">The sequence shown here is derived from an EMBL/GenBank/DDBJ whole genome shotgun (WGS) entry which is preliminary data.</text>
</comment>
<protein>
    <submittedName>
        <fullName evidence="3">FG-GAP repeat protein</fullName>
    </submittedName>
</protein>
<dbReference type="AlphaFoldDB" id="A0A2S9XGI7"/>
<dbReference type="InterPro" id="IPR028994">
    <property type="entry name" value="Integrin_alpha_N"/>
</dbReference>
<dbReference type="PANTHER" id="PTHR44103">
    <property type="entry name" value="PROPROTEIN CONVERTASE P"/>
    <property type="match status" value="1"/>
</dbReference>
<reference evidence="3 4" key="1">
    <citation type="submission" date="2018-03" db="EMBL/GenBank/DDBJ databases">
        <title>Draft Genome Sequences of the Obligatory Marine Myxobacteria Enhygromyxa salina SWB005.</title>
        <authorList>
            <person name="Poehlein A."/>
            <person name="Moghaddam J.A."/>
            <person name="Harms H."/>
            <person name="Alanjari M."/>
            <person name="Koenig G.M."/>
            <person name="Daniel R."/>
            <person name="Schaeberle T.F."/>
        </authorList>
    </citation>
    <scope>NUCLEOTIDE SEQUENCE [LARGE SCALE GENOMIC DNA]</scope>
    <source>
        <strain evidence="3 4">SWB005</strain>
    </source>
</reference>
<dbReference type="PANTHER" id="PTHR44103:SF1">
    <property type="entry name" value="PROPROTEIN CONVERTASE P"/>
    <property type="match status" value="1"/>
</dbReference>
<proteinExistence type="predicted"/>
<dbReference type="RefSeq" id="WP_106394426.1">
    <property type="nucleotide sequence ID" value="NZ_PVNK01000227.1"/>
</dbReference>